<protein>
    <submittedName>
        <fullName evidence="2">Uncharacterized protein</fullName>
    </submittedName>
</protein>
<dbReference type="AlphaFoldDB" id="A0A2N9INT3"/>
<gene>
    <name evidence="2" type="ORF">FSB_LOCUS53513</name>
</gene>
<accession>A0A2N9INT3</accession>
<evidence type="ECO:0000313" key="2">
    <source>
        <dbReference type="EMBL" id="SPD25631.1"/>
    </source>
</evidence>
<name>A0A2N9INT3_FAGSY</name>
<feature type="compositionally biased region" description="Basic and acidic residues" evidence="1">
    <location>
        <begin position="10"/>
        <end position="23"/>
    </location>
</feature>
<dbReference type="EMBL" id="OIVN01006126">
    <property type="protein sequence ID" value="SPD25631.1"/>
    <property type="molecule type" value="Genomic_DNA"/>
</dbReference>
<reference evidence="2" key="1">
    <citation type="submission" date="2018-02" db="EMBL/GenBank/DDBJ databases">
        <authorList>
            <person name="Cohen D.B."/>
            <person name="Kent A.D."/>
        </authorList>
    </citation>
    <scope>NUCLEOTIDE SEQUENCE</scope>
</reference>
<feature type="region of interest" description="Disordered" evidence="1">
    <location>
        <begin position="1"/>
        <end position="23"/>
    </location>
</feature>
<sequence>MEASGNSSKIRVDSTEVGEERESTTLQNLETMEASGNSSKIRVDSAEAWRGERIHDVYRGFWLIGDKGITWDLIYYKLLDMIMSLDNGLVLVNLVNPGGGASVCRSHASVCQARVNPCWRVGACEGSYRSLAGAWRRVRRPMEEFPPPNGRSAEEDSNGGATLRFRSPEDRVLECECGGGAWWCGFVDRATIYPMAEVVARLDAWKLEFRGSPWLAELGSSEIAPVHAKTPGNAVPIDGANLGGQNNSSHLFLGSEPHVRALAWLGVKWENDDKIYRGSANGAYVHLVFSYSSFASPYNRMGRPLYRLHGK</sequence>
<proteinExistence type="predicted"/>
<evidence type="ECO:0000256" key="1">
    <source>
        <dbReference type="SAM" id="MobiDB-lite"/>
    </source>
</evidence>
<organism evidence="2">
    <name type="scientific">Fagus sylvatica</name>
    <name type="common">Beechnut</name>
    <dbReference type="NCBI Taxonomy" id="28930"/>
    <lineage>
        <taxon>Eukaryota</taxon>
        <taxon>Viridiplantae</taxon>
        <taxon>Streptophyta</taxon>
        <taxon>Embryophyta</taxon>
        <taxon>Tracheophyta</taxon>
        <taxon>Spermatophyta</taxon>
        <taxon>Magnoliopsida</taxon>
        <taxon>eudicotyledons</taxon>
        <taxon>Gunneridae</taxon>
        <taxon>Pentapetalae</taxon>
        <taxon>rosids</taxon>
        <taxon>fabids</taxon>
        <taxon>Fagales</taxon>
        <taxon>Fagaceae</taxon>
        <taxon>Fagus</taxon>
    </lineage>
</organism>